<evidence type="ECO:0000313" key="12">
    <source>
        <dbReference type="Proteomes" id="UP000322976"/>
    </source>
</evidence>
<evidence type="ECO:0000256" key="5">
    <source>
        <dbReference type="ARBA" id="ARBA00023098"/>
    </source>
</evidence>
<comment type="similarity">
    <text evidence="10">Belongs to the PlsX family.</text>
</comment>
<dbReference type="Proteomes" id="UP000322976">
    <property type="component" value="Unassembled WGS sequence"/>
</dbReference>
<keyword evidence="12" id="KW-1185">Reference proteome</keyword>
<comment type="function">
    <text evidence="10">Catalyzes the reversible formation of acyl-phosphate (acyl-PO(4)) from acyl-[acyl-carrier-protein] (acyl-ACP). This enzyme utilizes acyl-ACP as fatty acyl donor, but not acyl-CoA.</text>
</comment>
<dbReference type="GO" id="GO:0043811">
    <property type="term" value="F:phosphate:acyl-[acyl carrier protein] acyltransferase activity"/>
    <property type="evidence" value="ECO:0007669"/>
    <property type="project" value="UniProtKB-UniRule"/>
</dbReference>
<keyword evidence="5 10" id="KW-0443">Lipid metabolism</keyword>
<name>A0A5D8QGN9_9THEO</name>
<keyword evidence="7 10" id="KW-1208">Phospholipid metabolism</keyword>
<keyword evidence="3 10" id="KW-0444">Lipid biosynthesis</keyword>
<keyword evidence="4 10" id="KW-0808">Transferase</keyword>
<proteinExistence type="inferred from homology"/>
<evidence type="ECO:0000256" key="4">
    <source>
        <dbReference type="ARBA" id="ARBA00022679"/>
    </source>
</evidence>
<evidence type="ECO:0000256" key="10">
    <source>
        <dbReference type="HAMAP-Rule" id="MF_00019"/>
    </source>
</evidence>
<keyword evidence="6 10" id="KW-0594">Phospholipid biosynthesis</keyword>
<dbReference type="Pfam" id="PF02504">
    <property type="entry name" value="FA_synthesis"/>
    <property type="match status" value="1"/>
</dbReference>
<dbReference type="InterPro" id="IPR003664">
    <property type="entry name" value="FA_synthesis"/>
</dbReference>
<comment type="subcellular location">
    <subcellularLocation>
        <location evidence="10">Cytoplasm</location>
    </subcellularLocation>
    <text evidence="10">Associated with the membrane possibly through PlsY.</text>
</comment>
<comment type="caution">
    <text evidence="11">The sequence shown here is derived from an EMBL/GenBank/DDBJ whole genome shotgun (WGS) entry which is preliminary data.</text>
</comment>
<evidence type="ECO:0000256" key="7">
    <source>
        <dbReference type="ARBA" id="ARBA00023264"/>
    </source>
</evidence>
<comment type="subunit">
    <text evidence="9 10">Homodimer. Probably interacts with PlsY.</text>
</comment>
<evidence type="ECO:0000256" key="8">
    <source>
        <dbReference type="ARBA" id="ARBA00024069"/>
    </source>
</evidence>
<dbReference type="PANTHER" id="PTHR30100:SF1">
    <property type="entry name" value="PHOSPHATE ACYLTRANSFERASE"/>
    <property type="match status" value="1"/>
</dbReference>
<dbReference type="EMBL" id="VTPS01000001">
    <property type="protein sequence ID" value="TZE83389.1"/>
    <property type="molecule type" value="Genomic_DNA"/>
</dbReference>
<dbReference type="HAMAP" id="MF_00019">
    <property type="entry name" value="PlsX"/>
    <property type="match status" value="1"/>
</dbReference>
<dbReference type="GO" id="GO:0005737">
    <property type="term" value="C:cytoplasm"/>
    <property type="evidence" value="ECO:0007669"/>
    <property type="project" value="UniProtKB-SubCell"/>
</dbReference>
<organism evidence="11 12">
    <name type="scientific">Calorimonas adulescens</name>
    <dbReference type="NCBI Taxonomy" id="2606906"/>
    <lineage>
        <taxon>Bacteria</taxon>
        <taxon>Bacillati</taxon>
        <taxon>Bacillota</taxon>
        <taxon>Clostridia</taxon>
        <taxon>Thermoanaerobacterales</taxon>
        <taxon>Thermoanaerobacteraceae</taxon>
        <taxon>Calorimonas</taxon>
    </lineage>
</organism>
<evidence type="ECO:0000256" key="2">
    <source>
        <dbReference type="ARBA" id="ARBA00022490"/>
    </source>
</evidence>
<gene>
    <name evidence="10 11" type="primary">plsX</name>
    <name evidence="11" type="ORF">FWJ32_00445</name>
</gene>
<dbReference type="RefSeq" id="WP_149544007.1">
    <property type="nucleotide sequence ID" value="NZ_VTPS01000001.1"/>
</dbReference>
<dbReference type="AlphaFoldDB" id="A0A5D8QGN9"/>
<evidence type="ECO:0000256" key="1">
    <source>
        <dbReference type="ARBA" id="ARBA00001232"/>
    </source>
</evidence>
<protein>
    <recommendedName>
        <fullName evidence="8 10">Phosphate acyltransferase</fullName>
        <ecNumber evidence="8 10">2.3.1.274</ecNumber>
    </recommendedName>
    <alternativeName>
        <fullName evidence="10">Acyl-ACP phosphotransacylase</fullName>
    </alternativeName>
    <alternativeName>
        <fullName evidence="10">Acyl-[acyl-carrier-protein]--phosphate acyltransferase</fullName>
    </alternativeName>
    <alternativeName>
        <fullName evidence="10">Phosphate-acyl-ACP acyltransferase</fullName>
    </alternativeName>
</protein>
<evidence type="ECO:0000256" key="9">
    <source>
        <dbReference type="ARBA" id="ARBA00046608"/>
    </source>
</evidence>
<keyword evidence="11" id="KW-0012">Acyltransferase</keyword>
<dbReference type="NCBIfam" id="TIGR00182">
    <property type="entry name" value="plsX"/>
    <property type="match status" value="1"/>
</dbReference>
<evidence type="ECO:0000313" key="11">
    <source>
        <dbReference type="EMBL" id="TZE83389.1"/>
    </source>
</evidence>
<keyword evidence="2 10" id="KW-0963">Cytoplasm</keyword>
<dbReference type="PIRSF" id="PIRSF002465">
    <property type="entry name" value="Phsphlp_syn_PlsX"/>
    <property type="match status" value="1"/>
</dbReference>
<sequence>MKIGIDAMGGDYAPKEIINGSLMAAEKFKDIELVFFGDELQIVSEINTHDSALHDRIEIVHTDEVISNDDPPVAAIKNKKNASLSRGLDYLKENKIDVFISAGSTGALMAGALLKLGRIPGIDRPALVPSLPTATGLVALIDGGSNTDCKPINLIQFAMMGSIYAEEVLGVKNPRIGLLNIGTEEEKGNELAKQTYGRLKELPLNFVGNIEGRDVPYGKCDVLVCDGFVGNAVLKSMEGIASLIIDMLKAEMKKNYLTKFGALLLKSGFKNILKKMDYKEYGGAPLLGIDGIIIKAHGNSDARAFLNALVQARTFVEHDVLNHLRTQVSNIGVD</sequence>
<reference evidence="11 12" key="1">
    <citation type="submission" date="2019-08" db="EMBL/GenBank/DDBJ databases">
        <title>Calorimonas adulescens gen. nov., sp. nov., an anaerobic thermophilic bacterium from Sakhalin hot spring.</title>
        <authorList>
            <person name="Khomyakova M.A."/>
            <person name="Merkel A.Y."/>
            <person name="Novikov A."/>
            <person name="Bonch-Osmolovskaya E.A."/>
            <person name="Slobodkin A.I."/>
        </authorList>
    </citation>
    <scope>NUCLEOTIDE SEQUENCE [LARGE SCALE GENOMIC DNA]</scope>
    <source>
        <strain evidence="11 12">A05MB</strain>
    </source>
</reference>
<evidence type="ECO:0000256" key="6">
    <source>
        <dbReference type="ARBA" id="ARBA00023209"/>
    </source>
</evidence>
<dbReference type="GO" id="GO:0006633">
    <property type="term" value="P:fatty acid biosynthetic process"/>
    <property type="evidence" value="ECO:0007669"/>
    <property type="project" value="UniProtKB-UniRule"/>
</dbReference>
<dbReference type="GO" id="GO:0008654">
    <property type="term" value="P:phospholipid biosynthetic process"/>
    <property type="evidence" value="ECO:0007669"/>
    <property type="project" value="UniProtKB-KW"/>
</dbReference>
<dbReference type="PANTHER" id="PTHR30100">
    <property type="entry name" value="FATTY ACID/PHOSPHOLIPID SYNTHESIS PROTEIN PLSX"/>
    <property type="match status" value="1"/>
</dbReference>
<comment type="pathway">
    <text evidence="10">Lipid metabolism; phospholipid metabolism.</text>
</comment>
<dbReference type="SUPFAM" id="SSF53659">
    <property type="entry name" value="Isocitrate/Isopropylmalate dehydrogenase-like"/>
    <property type="match status" value="1"/>
</dbReference>
<dbReference type="InterPro" id="IPR012281">
    <property type="entry name" value="Phospholipid_synth_PlsX-like"/>
</dbReference>
<dbReference type="UniPathway" id="UPA00085"/>
<evidence type="ECO:0000256" key="3">
    <source>
        <dbReference type="ARBA" id="ARBA00022516"/>
    </source>
</evidence>
<dbReference type="Gene3D" id="3.40.718.10">
    <property type="entry name" value="Isopropylmalate Dehydrogenase"/>
    <property type="match status" value="1"/>
</dbReference>
<comment type="catalytic activity">
    <reaction evidence="1 10">
        <text>a fatty acyl-[ACP] + phosphate = an acyl phosphate + holo-[ACP]</text>
        <dbReference type="Rhea" id="RHEA:42292"/>
        <dbReference type="Rhea" id="RHEA-COMP:9685"/>
        <dbReference type="Rhea" id="RHEA-COMP:14125"/>
        <dbReference type="ChEBI" id="CHEBI:43474"/>
        <dbReference type="ChEBI" id="CHEBI:59918"/>
        <dbReference type="ChEBI" id="CHEBI:64479"/>
        <dbReference type="ChEBI" id="CHEBI:138651"/>
        <dbReference type="EC" id="2.3.1.274"/>
    </reaction>
</comment>
<dbReference type="EC" id="2.3.1.274" evidence="8 10"/>
<accession>A0A5D8QGN9</accession>